<dbReference type="EMBL" id="CASHTH010004360">
    <property type="protein sequence ID" value="CAI8056485.1"/>
    <property type="molecule type" value="Genomic_DNA"/>
</dbReference>
<proteinExistence type="inferred from homology"/>
<dbReference type="AlphaFoldDB" id="A0AA35XLB2"/>
<dbReference type="PROSITE" id="PS00216">
    <property type="entry name" value="SUGAR_TRANSPORT_1"/>
    <property type="match status" value="1"/>
</dbReference>
<evidence type="ECO:0000256" key="6">
    <source>
        <dbReference type="SAM" id="Phobius"/>
    </source>
</evidence>
<dbReference type="PANTHER" id="PTHR48022">
    <property type="entry name" value="PLASTIDIC GLUCOSE TRANSPORTER 4"/>
    <property type="match status" value="1"/>
</dbReference>
<comment type="similarity">
    <text evidence="2">Belongs to the major facilitator superfamily. Sugar transporter (TC 2.A.1.1) family.</text>
</comment>
<evidence type="ECO:0000256" key="1">
    <source>
        <dbReference type="ARBA" id="ARBA00004141"/>
    </source>
</evidence>
<accession>A0AA35XLB2</accession>
<reference evidence="8" key="1">
    <citation type="submission" date="2023-03" db="EMBL/GenBank/DDBJ databases">
        <authorList>
            <person name="Steffen K."/>
            <person name="Cardenas P."/>
        </authorList>
    </citation>
    <scope>NUCLEOTIDE SEQUENCE</scope>
</reference>
<dbReference type="InterPro" id="IPR005828">
    <property type="entry name" value="MFS_sugar_transport-like"/>
</dbReference>
<keyword evidence="4 6" id="KW-1133">Transmembrane helix</keyword>
<feature type="non-terminal residue" evidence="8">
    <location>
        <position position="1"/>
    </location>
</feature>
<keyword evidence="9" id="KW-1185">Reference proteome</keyword>
<comment type="caution">
    <text evidence="8">The sequence shown here is derived from an EMBL/GenBank/DDBJ whole genome shotgun (WGS) entry which is preliminary data.</text>
</comment>
<dbReference type="GO" id="GO:0005351">
    <property type="term" value="F:carbohydrate:proton symporter activity"/>
    <property type="evidence" value="ECO:0007669"/>
    <property type="project" value="TreeGrafter"/>
</dbReference>
<sequence>MCMCLVRGRRQLAPPIFSTKTSRPMELYVWLLTVFAAFGGFMFGYDIGVINGVKDTAGFRETFLNESKHSGNGSREESVRESTLLGLVVSTFSIGCLVGALLAAGLSEVLGRKRAIIVGGVVFTGGGAVQAGSLFIWMMILGRIVAGVGV</sequence>
<evidence type="ECO:0000256" key="3">
    <source>
        <dbReference type="ARBA" id="ARBA00022692"/>
    </source>
</evidence>
<dbReference type="PRINTS" id="PR00171">
    <property type="entry name" value="SUGRTRNSPORT"/>
</dbReference>
<protein>
    <submittedName>
        <fullName evidence="8">Sugar carrier protein C</fullName>
    </submittedName>
</protein>
<evidence type="ECO:0000313" key="8">
    <source>
        <dbReference type="EMBL" id="CAI8056485.1"/>
    </source>
</evidence>
<dbReference type="InterPro" id="IPR003663">
    <property type="entry name" value="Sugar/inositol_transpt"/>
</dbReference>
<dbReference type="InterPro" id="IPR005829">
    <property type="entry name" value="Sugar_transporter_CS"/>
</dbReference>
<evidence type="ECO:0000313" key="9">
    <source>
        <dbReference type="Proteomes" id="UP001174909"/>
    </source>
</evidence>
<feature type="domain" description="Major facilitator superfamily (MFS) profile" evidence="7">
    <location>
        <begin position="32"/>
        <end position="150"/>
    </location>
</feature>
<dbReference type="Proteomes" id="UP001174909">
    <property type="component" value="Unassembled WGS sequence"/>
</dbReference>
<evidence type="ECO:0000256" key="2">
    <source>
        <dbReference type="ARBA" id="ARBA00010992"/>
    </source>
</evidence>
<name>A0AA35XLB2_GEOBA</name>
<feature type="transmembrane region" description="Helical" evidence="6">
    <location>
        <begin position="27"/>
        <end position="45"/>
    </location>
</feature>
<evidence type="ECO:0000256" key="4">
    <source>
        <dbReference type="ARBA" id="ARBA00022989"/>
    </source>
</evidence>
<dbReference type="PROSITE" id="PS50850">
    <property type="entry name" value="MFS"/>
    <property type="match status" value="1"/>
</dbReference>
<dbReference type="GO" id="GO:0016020">
    <property type="term" value="C:membrane"/>
    <property type="evidence" value="ECO:0007669"/>
    <property type="project" value="UniProtKB-SubCell"/>
</dbReference>
<dbReference type="Gene3D" id="1.20.1250.20">
    <property type="entry name" value="MFS general substrate transporter like domains"/>
    <property type="match status" value="1"/>
</dbReference>
<organism evidence="8 9">
    <name type="scientific">Geodia barretti</name>
    <name type="common">Barrett's horny sponge</name>
    <dbReference type="NCBI Taxonomy" id="519541"/>
    <lineage>
        <taxon>Eukaryota</taxon>
        <taxon>Metazoa</taxon>
        <taxon>Porifera</taxon>
        <taxon>Demospongiae</taxon>
        <taxon>Heteroscleromorpha</taxon>
        <taxon>Tetractinellida</taxon>
        <taxon>Astrophorina</taxon>
        <taxon>Geodiidae</taxon>
        <taxon>Geodia</taxon>
    </lineage>
</organism>
<feature type="transmembrane region" description="Helical" evidence="6">
    <location>
        <begin position="116"/>
        <end position="140"/>
    </location>
</feature>
<comment type="subcellular location">
    <subcellularLocation>
        <location evidence="1">Membrane</location>
        <topology evidence="1">Multi-pass membrane protein</topology>
    </subcellularLocation>
</comment>
<evidence type="ECO:0000259" key="7">
    <source>
        <dbReference type="PROSITE" id="PS50850"/>
    </source>
</evidence>
<dbReference type="SUPFAM" id="SSF103473">
    <property type="entry name" value="MFS general substrate transporter"/>
    <property type="match status" value="1"/>
</dbReference>
<evidence type="ECO:0000256" key="5">
    <source>
        <dbReference type="ARBA" id="ARBA00023136"/>
    </source>
</evidence>
<dbReference type="Pfam" id="PF00083">
    <property type="entry name" value="Sugar_tr"/>
    <property type="match status" value="1"/>
</dbReference>
<dbReference type="PANTHER" id="PTHR48022:SF2">
    <property type="entry name" value="PLASTIDIC GLUCOSE TRANSPORTER 4"/>
    <property type="match status" value="1"/>
</dbReference>
<dbReference type="InterPro" id="IPR020846">
    <property type="entry name" value="MFS_dom"/>
</dbReference>
<feature type="transmembrane region" description="Helical" evidence="6">
    <location>
        <begin position="84"/>
        <end position="104"/>
    </location>
</feature>
<keyword evidence="5 6" id="KW-0472">Membrane</keyword>
<gene>
    <name evidence="8" type="ORF">GBAR_LOCUS30782</name>
</gene>
<keyword evidence="3 6" id="KW-0812">Transmembrane</keyword>
<dbReference type="InterPro" id="IPR050360">
    <property type="entry name" value="MFS_Sugar_Transporters"/>
</dbReference>
<dbReference type="InterPro" id="IPR036259">
    <property type="entry name" value="MFS_trans_sf"/>
</dbReference>